<keyword evidence="2" id="KW-1185">Reference proteome</keyword>
<name>A0A918EDJ4_9PSEU</name>
<sequence>MPIELLDKARLFDGADVTLMRREDRWWMIMGELADPAVPRIDLRAAHLPRGATADRTEWTIVGQCAAPAPADGWDATGYHCVSYVRGRSGGRWVERLYYASSAAWTDITGPYSIGFLEWDGSQWVRHPEPVFTATEPWERGTVAEPNLLHHDGRWLLWYCAGLSTDGTQVIGFAESPDGVTGWTGRRIFAADGEFDALVVASGTGFDLVTAKHPLVAAPGPDDGVWWARSGTLGQWPAPVRLVSTTDGTSWHRDGVWKPSLVREGDSLVVFFNGSRREGRSPGLSIGRVHYRLR</sequence>
<gene>
    <name evidence="1" type="ORF">GCM10010185_24390</name>
</gene>
<dbReference type="InterPro" id="IPR023296">
    <property type="entry name" value="Glyco_hydro_beta-prop_sf"/>
</dbReference>
<reference evidence="1" key="1">
    <citation type="journal article" date="2014" name="Int. J. Syst. Evol. Microbiol.">
        <title>Complete genome sequence of Corynebacterium casei LMG S-19264T (=DSM 44701T), isolated from a smear-ripened cheese.</title>
        <authorList>
            <consortium name="US DOE Joint Genome Institute (JGI-PGF)"/>
            <person name="Walter F."/>
            <person name="Albersmeier A."/>
            <person name="Kalinowski J."/>
            <person name="Ruckert C."/>
        </authorList>
    </citation>
    <scope>NUCLEOTIDE SEQUENCE</scope>
    <source>
        <strain evidence="1">JCM 3313</strain>
    </source>
</reference>
<organism evidence="1 2">
    <name type="scientific">Saccharothrix coeruleofusca</name>
    <dbReference type="NCBI Taxonomy" id="33919"/>
    <lineage>
        <taxon>Bacteria</taxon>
        <taxon>Bacillati</taxon>
        <taxon>Actinomycetota</taxon>
        <taxon>Actinomycetes</taxon>
        <taxon>Pseudonocardiales</taxon>
        <taxon>Pseudonocardiaceae</taxon>
        <taxon>Saccharothrix</taxon>
    </lineage>
</organism>
<evidence type="ECO:0000313" key="2">
    <source>
        <dbReference type="Proteomes" id="UP000639606"/>
    </source>
</evidence>
<reference evidence="1" key="2">
    <citation type="submission" date="2020-09" db="EMBL/GenBank/DDBJ databases">
        <authorList>
            <person name="Sun Q."/>
            <person name="Ohkuma M."/>
        </authorList>
    </citation>
    <scope>NUCLEOTIDE SEQUENCE</scope>
    <source>
        <strain evidence="1">JCM 3313</strain>
    </source>
</reference>
<dbReference type="RefSeq" id="WP_189223289.1">
    <property type="nucleotide sequence ID" value="NZ_BMRG01000003.1"/>
</dbReference>
<dbReference type="EMBL" id="BMRG01000003">
    <property type="protein sequence ID" value="GGP51072.1"/>
    <property type="molecule type" value="Genomic_DNA"/>
</dbReference>
<proteinExistence type="predicted"/>
<evidence type="ECO:0000313" key="1">
    <source>
        <dbReference type="EMBL" id="GGP51072.1"/>
    </source>
</evidence>
<dbReference type="AlphaFoldDB" id="A0A918EDJ4"/>
<comment type="caution">
    <text evidence="1">The sequence shown here is derived from an EMBL/GenBank/DDBJ whole genome shotgun (WGS) entry which is preliminary data.</text>
</comment>
<evidence type="ECO:0008006" key="3">
    <source>
        <dbReference type="Google" id="ProtNLM"/>
    </source>
</evidence>
<accession>A0A918EDJ4</accession>
<dbReference type="SUPFAM" id="SSF75005">
    <property type="entry name" value="Arabinanase/levansucrase/invertase"/>
    <property type="match status" value="1"/>
</dbReference>
<dbReference type="Proteomes" id="UP000639606">
    <property type="component" value="Unassembled WGS sequence"/>
</dbReference>
<protein>
    <recommendedName>
        <fullName evidence="3">Glycosyl hydrolase family 43</fullName>
    </recommendedName>
</protein>
<dbReference type="Gene3D" id="2.115.10.20">
    <property type="entry name" value="Glycosyl hydrolase domain, family 43"/>
    <property type="match status" value="1"/>
</dbReference>